<evidence type="ECO:0000313" key="3">
    <source>
        <dbReference type="Proteomes" id="UP000008743"/>
    </source>
</evidence>
<name>A0A0D2WSQ0_CAPO3</name>
<protein>
    <submittedName>
        <fullName evidence="2">Uncharacterized protein</fullName>
    </submittedName>
</protein>
<evidence type="ECO:0000313" key="2">
    <source>
        <dbReference type="EMBL" id="KJE94513.1"/>
    </source>
</evidence>
<proteinExistence type="predicted"/>
<organism evidence="2 3">
    <name type="scientific">Capsaspora owczarzaki (strain ATCC 30864)</name>
    <dbReference type="NCBI Taxonomy" id="595528"/>
    <lineage>
        <taxon>Eukaryota</taxon>
        <taxon>Filasterea</taxon>
        <taxon>Capsaspora</taxon>
    </lineage>
</organism>
<feature type="compositionally biased region" description="Low complexity" evidence="1">
    <location>
        <begin position="259"/>
        <end position="268"/>
    </location>
</feature>
<dbReference type="Proteomes" id="UP000008743">
    <property type="component" value="Unassembled WGS sequence"/>
</dbReference>
<dbReference type="InParanoid" id="A0A0D2WSQ0"/>
<keyword evidence="3" id="KW-1185">Reference proteome</keyword>
<accession>A0A0D2WSQ0</accession>
<dbReference type="AlphaFoldDB" id="A0A0D2WSQ0"/>
<evidence type="ECO:0000256" key="1">
    <source>
        <dbReference type="SAM" id="MobiDB-lite"/>
    </source>
</evidence>
<sequence length="325" mass="36500">MQPTTDNVAFGIAIYVPPTEWRFTLDHAPSDVPSLQNAQMMQRRTSALKIRLVASYKGSITLPGGRFDVPPELRARADRPESLFAPAFVAAAAQQLNAEWREEVDHQSPGLFAGADCACGTLTDRQACLYFVKFFDEREYSPDALTRGSNSIIEILANGLFPLYQQSAGTKFTDSFCTIADKMVEASVQGIGSALGSVLIPRLAQNPVDHSWVTHHLPHYVDPSLPYVAPRNPRHRIPNCLRRGDFQVPAFVIERYAPRPSTHSAASHPPQPHPPQQYQPQQHPLQHYPPQHHQPQQHSQPQQSQQQSQQRPQQHQPQRYPPQSQ</sequence>
<feature type="compositionally biased region" description="Low complexity" evidence="1">
    <location>
        <begin position="278"/>
        <end position="325"/>
    </location>
</feature>
<dbReference type="RefSeq" id="XP_004346831.1">
    <property type="nucleotide sequence ID" value="XM_004346781.2"/>
</dbReference>
<dbReference type="EMBL" id="KE346367">
    <property type="protein sequence ID" value="KJE94513.1"/>
    <property type="molecule type" value="Genomic_DNA"/>
</dbReference>
<feature type="region of interest" description="Disordered" evidence="1">
    <location>
        <begin position="259"/>
        <end position="325"/>
    </location>
</feature>
<dbReference type="PANTHER" id="PTHR10019">
    <property type="entry name" value="SNF5"/>
    <property type="match status" value="1"/>
</dbReference>
<gene>
    <name evidence="2" type="ORF">CAOG_005146</name>
</gene>
<reference evidence="3" key="1">
    <citation type="submission" date="2011-02" db="EMBL/GenBank/DDBJ databases">
        <title>The Genome Sequence of Capsaspora owczarzaki ATCC 30864.</title>
        <authorList>
            <person name="Russ C."/>
            <person name="Cuomo C."/>
            <person name="Burger G."/>
            <person name="Gray M.W."/>
            <person name="Holland P.W.H."/>
            <person name="King N."/>
            <person name="Lang F.B.F."/>
            <person name="Roger A.J."/>
            <person name="Ruiz-Trillo I."/>
            <person name="Young S.K."/>
            <person name="Zeng Q."/>
            <person name="Gargeya S."/>
            <person name="Alvarado L."/>
            <person name="Berlin A."/>
            <person name="Chapman S.B."/>
            <person name="Chen Z."/>
            <person name="Freedman E."/>
            <person name="Gellesch M."/>
            <person name="Goldberg J."/>
            <person name="Griggs A."/>
            <person name="Gujja S."/>
            <person name="Heilman E."/>
            <person name="Heiman D."/>
            <person name="Howarth C."/>
            <person name="Mehta T."/>
            <person name="Neiman D."/>
            <person name="Pearson M."/>
            <person name="Roberts A."/>
            <person name="Saif S."/>
            <person name="Shea T."/>
            <person name="Shenoy N."/>
            <person name="Sisk P."/>
            <person name="Stolte C."/>
            <person name="Sykes S."/>
            <person name="White J."/>
            <person name="Yandava C."/>
            <person name="Haas B."/>
            <person name="Nusbaum C."/>
            <person name="Birren B."/>
        </authorList>
    </citation>
    <scope>NUCLEOTIDE SEQUENCE</scope>
    <source>
        <strain evidence="3">ATCC 30864</strain>
    </source>
</reference>